<evidence type="ECO:0000313" key="3">
    <source>
        <dbReference type="Proteomes" id="UP000240739"/>
    </source>
</evidence>
<dbReference type="EMBL" id="PYYB01000006">
    <property type="protein sequence ID" value="PTL54180.1"/>
    <property type="molecule type" value="Genomic_DNA"/>
</dbReference>
<dbReference type="AlphaFoldDB" id="A0A2T4UBE2"/>
<proteinExistence type="predicted"/>
<dbReference type="NCBIfam" id="TIGR00277">
    <property type="entry name" value="HDIG"/>
    <property type="match status" value="1"/>
</dbReference>
<dbReference type="GO" id="GO:0016787">
    <property type="term" value="F:hydrolase activity"/>
    <property type="evidence" value="ECO:0007669"/>
    <property type="project" value="UniProtKB-KW"/>
</dbReference>
<dbReference type="InterPro" id="IPR006675">
    <property type="entry name" value="HDIG_dom"/>
</dbReference>
<dbReference type="PANTHER" id="PTHR38659">
    <property type="entry name" value="METAL-DEPENDENT PHOSPHOHYDROLASE"/>
    <property type="match status" value="1"/>
</dbReference>
<dbReference type="Proteomes" id="UP000240739">
    <property type="component" value="Unassembled WGS sequence"/>
</dbReference>
<dbReference type="Pfam" id="PF01966">
    <property type="entry name" value="HD"/>
    <property type="match status" value="1"/>
</dbReference>
<evidence type="ECO:0000259" key="1">
    <source>
        <dbReference type="Pfam" id="PF01966"/>
    </source>
</evidence>
<protein>
    <submittedName>
        <fullName evidence="2">HAD family hydrolase</fullName>
    </submittedName>
</protein>
<dbReference type="PANTHER" id="PTHR38659:SF2">
    <property type="entry name" value="HDIG DOMAIN PROTEIN"/>
    <property type="match status" value="1"/>
</dbReference>
<sequence>MSVPLSRDAAWSLLTEWVQSPSLRRHCRCVELAMTAAARERGLDDAEVELWAVTGLLHDMDYERHPDMDAPDGHPRTALRVLEELDAPPELVRGIASHADFLGVSRDSDLEKTLFAVDELSGFVVAVAAVRPEGLRGMTAKSVKKKLKTPAFAAAVSRDDIREGAAALGVELDDHIRFVIGALEPHAAELELEGDAGS</sequence>
<name>A0A2T4UBE2_9ACTN</name>
<dbReference type="OrthoDB" id="9801160at2"/>
<dbReference type="InterPro" id="IPR006674">
    <property type="entry name" value="HD_domain"/>
</dbReference>
<keyword evidence="3" id="KW-1185">Reference proteome</keyword>
<comment type="caution">
    <text evidence="2">The sequence shown here is derived from an EMBL/GenBank/DDBJ whole genome shotgun (WGS) entry which is preliminary data.</text>
</comment>
<feature type="domain" description="HD" evidence="1">
    <location>
        <begin position="26"/>
        <end position="120"/>
    </location>
</feature>
<dbReference type="RefSeq" id="WP_107571455.1">
    <property type="nucleotide sequence ID" value="NZ_PYYB01000006.1"/>
</dbReference>
<organism evidence="2 3">
    <name type="scientific">Paraconexibacter algicola</name>
    <dbReference type="NCBI Taxonomy" id="2133960"/>
    <lineage>
        <taxon>Bacteria</taxon>
        <taxon>Bacillati</taxon>
        <taxon>Actinomycetota</taxon>
        <taxon>Thermoleophilia</taxon>
        <taxon>Solirubrobacterales</taxon>
        <taxon>Paraconexibacteraceae</taxon>
        <taxon>Paraconexibacter</taxon>
    </lineage>
</organism>
<gene>
    <name evidence="2" type="ORF">C7Y72_22490</name>
</gene>
<accession>A0A2T4UBE2</accession>
<reference evidence="2 3" key="1">
    <citation type="submission" date="2018-03" db="EMBL/GenBank/DDBJ databases">
        <title>Aquarubrobacter algicola gen. nov., sp. nov., a novel actinobacterium isolated from shallow eutrophic lake during the end of cyanobacterial harmful algal blooms.</title>
        <authorList>
            <person name="Chun S.J."/>
        </authorList>
    </citation>
    <scope>NUCLEOTIDE SEQUENCE [LARGE SCALE GENOMIC DNA]</scope>
    <source>
        <strain evidence="2 3">Seoho-28</strain>
    </source>
</reference>
<dbReference type="SUPFAM" id="SSF109604">
    <property type="entry name" value="HD-domain/PDEase-like"/>
    <property type="match status" value="1"/>
</dbReference>
<keyword evidence="2" id="KW-0378">Hydrolase</keyword>
<evidence type="ECO:0000313" key="2">
    <source>
        <dbReference type="EMBL" id="PTL54180.1"/>
    </source>
</evidence>